<evidence type="ECO:0000313" key="2">
    <source>
        <dbReference type="EMBL" id="MFF3340664.1"/>
    </source>
</evidence>
<keyword evidence="3" id="KW-1185">Reference proteome</keyword>
<feature type="compositionally biased region" description="Basic and acidic residues" evidence="1">
    <location>
        <begin position="140"/>
        <end position="151"/>
    </location>
</feature>
<name>A0ABW6RGL1_9ACTN</name>
<gene>
    <name evidence="2" type="ORF">ACFYWW_18295</name>
</gene>
<feature type="region of interest" description="Disordered" evidence="1">
    <location>
        <begin position="124"/>
        <end position="153"/>
    </location>
</feature>
<comment type="caution">
    <text evidence="2">The sequence shown here is derived from an EMBL/GenBank/DDBJ whole genome shotgun (WGS) entry which is preliminary data.</text>
</comment>
<evidence type="ECO:0000256" key="1">
    <source>
        <dbReference type="SAM" id="MobiDB-lite"/>
    </source>
</evidence>
<organism evidence="2 3">
    <name type="scientific">Streptomyces flavidovirens</name>
    <dbReference type="NCBI Taxonomy" id="67298"/>
    <lineage>
        <taxon>Bacteria</taxon>
        <taxon>Bacillati</taxon>
        <taxon>Actinomycetota</taxon>
        <taxon>Actinomycetes</taxon>
        <taxon>Kitasatosporales</taxon>
        <taxon>Streptomycetaceae</taxon>
        <taxon>Streptomyces</taxon>
    </lineage>
</organism>
<proteinExistence type="predicted"/>
<sequence>MVKHILTRTPGLLPATYDAALRGVHRAPLIADGLLVFTPQHAGLPPQSLKRCKYSSCAHDVYVAEARACERRITIDGETHYNPLSVAELEYREGTQACRFYHRMTIPCPVEEHTIRIRVDETADDRQATPAPAGRRLKGFRQDSESTHSRFDQSYPHKRVPAYGAKAALLICIGYAWLNNSVSRA</sequence>
<accession>A0ABW6RGL1</accession>
<dbReference type="Proteomes" id="UP001601976">
    <property type="component" value="Unassembled WGS sequence"/>
</dbReference>
<evidence type="ECO:0000313" key="3">
    <source>
        <dbReference type="Proteomes" id="UP001601976"/>
    </source>
</evidence>
<dbReference type="EMBL" id="JBIAPK010000005">
    <property type="protein sequence ID" value="MFF3340664.1"/>
    <property type="molecule type" value="Genomic_DNA"/>
</dbReference>
<dbReference type="RefSeq" id="WP_387896159.1">
    <property type="nucleotide sequence ID" value="NZ_JBIAPK010000005.1"/>
</dbReference>
<protein>
    <submittedName>
        <fullName evidence="2">Uncharacterized protein</fullName>
    </submittedName>
</protein>
<reference evidence="2 3" key="1">
    <citation type="submission" date="2024-10" db="EMBL/GenBank/DDBJ databases">
        <title>The Natural Products Discovery Center: Release of the First 8490 Sequenced Strains for Exploring Actinobacteria Biosynthetic Diversity.</title>
        <authorList>
            <person name="Kalkreuter E."/>
            <person name="Kautsar S.A."/>
            <person name="Yang D."/>
            <person name="Bader C.D."/>
            <person name="Teijaro C.N."/>
            <person name="Fluegel L."/>
            <person name="Davis C.M."/>
            <person name="Simpson J.R."/>
            <person name="Lauterbach L."/>
            <person name="Steele A.D."/>
            <person name="Gui C."/>
            <person name="Meng S."/>
            <person name="Li G."/>
            <person name="Viehrig K."/>
            <person name="Ye F."/>
            <person name="Su P."/>
            <person name="Kiefer A.F."/>
            <person name="Nichols A."/>
            <person name="Cepeda A.J."/>
            <person name="Yan W."/>
            <person name="Fan B."/>
            <person name="Jiang Y."/>
            <person name="Adhikari A."/>
            <person name="Zheng C.-J."/>
            <person name="Schuster L."/>
            <person name="Cowan T.M."/>
            <person name="Smanski M.J."/>
            <person name="Chevrette M.G."/>
            <person name="De Carvalho L.P.S."/>
            <person name="Shen B."/>
        </authorList>
    </citation>
    <scope>NUCLEOTIDE SEQUENCE [LARGE SCALE GENOMIC DNA]</scope>
    <source>
        <strain evidence="2 3">NPDC003029</strain>
    </source>
</reference>